<feature type="compositionally biased region" description="Basic and acidic residues" evidence="2">
    <location>
        <begin position="309"/>
        <end position="320"/>
    </location>
</feature>
<comment type="caution">
    <text evidence="5">The sequence shown here is derived from an EMBL/GenBank/DDBJ whole genome shotgun (WGS) entry which is preliminary data.</text>
</comment>
<keyword evidence="6" id="KW-1185">Reference proteome</keyword>
<dbReference type="GO" id="GO:0071014">
    <property type="term" value="C:post-mRNA release spliceosomal complex"/>
    <property type="evidence" value="ECO:0007669"/>
    <property type="project" value="TreeGrafter"/>
</dbReference>
<feature type="compositionally biased region" description="Basic and acidic residues" evidence="2">
    <location>
        <begin position="327"/>
        <end position="337"/>
    </location>
</feature>
<dbReference type="Proteomes" id="UP000318582">
    <property type="component" value="Unassembled WGS sequence"/>
</dbReference>
<dbReference type="EMBL" id="QEAQ01000119">
    <property type="protein sequence ID" value="TPX55253.1"/>
    <property type="molecule type" value="Genomic_DNA"/>
</dbReference>
<gene>
    <name evidence="5" type="ORF">PhCBS80983_g05472</name>
</gene>
<feature type="compositionally biased region" description="Polar residues" evidence="2">
    <location>
        <begin position="433"/>
        <end position="445"/>
    </location>
</feature>
<evidence type="ECO:0000259" key="4">
    <source>
        <dbReference type="Pfam" id="PF04677"/>
    </source>
</evidence>
<feature type="region of interest" description="Disordered" evidence="2">
    <location>
        <begin position="401"/>
        <end position="420"/>
    </location>
</feature>
<dbReference type="InterPro" id="IPR040194">
    <property type="entry name" value="Cwf19-like"/>
</dbReference>
<evidence type="ECO:0000259" key="3">
    <source>
        <dbReference type="Pfam" id="PF04676"/>
    </source>
</evidence>
<feature type="domain" description="Cwf19-like protein C-terminal" evidence="3">
    <location>
        <begin position="667"/>
        <end position="761"/>
    </location>
</feature>
<proteinExistence type="inferred from homology"/>
<sequence>MKLFGDGCYAKLPSIMSYAAVRFMRLLPSSGIGDQALVAWFCAPAKISVVLQLSVHIHYHNIIDTTTVKMGKHKDHKEKKEKKDKHRKKHKKDKDGDRKQRKKDKKASPTSGSDSDDSAQWVEKAFVEDFPNVAVTAPPPGPLSESTPQTARDDWMIAPSDGFDFTGTRGPAAERKRDRDVKRDEEEQRKAAIRATRELNPHFVEGTHVPPTVTNEIDTKAQGRRYEFGDGGANWRMMKLKRILEAAEEEGRDIEEVAMERYGSLESFEEAQAERAFLDERRSGGRKDEFGRDVPYQPTVRKTAAFQKPSERITQKRPQDEQYSDCSPKRARTERSPIKASLASKLPVIGKLTPSTRPASGSDDDDGPVLTKNALNALNSKVLKAKLMGLPDAAKLEAEFERQKRRAERNQPADTIVLSGIDSRGRLLDVGSATDSSTPVSQGPTRRQKSKVEANTHDDQGNRLRYSAEDDKLGLNELILQEKSAGVHDFDSHTADQIARDATYVDTHDYKDENTDRLSKVRTQSEDQKRKIAIGDYKKHEAAVSKCSFCYHEGNKPRVPIIALGTKSYLALPEVIDMVPGHSLIVPIDHVLTTLECDDQTWDEIRNFQKCLLRMFGEVKQGVLFIEQVINFRWHKHTVIECIPIPMDHWEDAPAYFKEAIMASDDEWTQHRKLIDTSKNGFRGSLVKNLPYFHIWFDPSRGYGHVIEDQESWREWFGREVIASVLDLSPDKWRKPRRINPRDNAPRMKWFLERWKDHDWTAMLDGGDY</sequence>
<organism evidence="5 6">
    <name type="scientific">Powellomyces hirtus</name>
    <dbReference type="NCBI Taxonomy" id="109895"/>
    <lineage>
        <taxon>Eukaryota</taxon>
        <taxon>Fungi</taxon>
        <taxon>Fungi incertae sedis</taxon>
        <taxon>Chytridiomycota</taxon>
        <taxon>Chytridiomycota incertae sedis</taxon>
        <taxon>Chytridiomycetes</taxon>
        <taxon>Spizellomycetales</taxon>
        <taxon>Powellomycetaceae</taxon>
        <taxon>Powellomyces</taxon>
    </lineage>
</organism>
<comment type="similarity">
    <text evidence="1">Belongs to the CWF19 family.</text>
</comment>
<feature type="compositionally biased region" description="Basic residues" evidence="2">
    <location>
        <begin position="70"/>
        <end position="92"/>
    </location>
</feature>
<dbReference type="Pfam" id="PF04676">
    <property type="entry name" value="CwfJ_C_2"/>
    <property type="match status" value="1"/>
</dbReference>
<evidence type="ECO:0000256" key="1">
    <source>
        <dbReference type="ARBA" id="ARBA00006795"/>
    </source>
</evidence>
<evidence type="ECO:0000313" key="5">
    <source>
        <dbReference type="EMBL" id="TPX55253.1"/>
    </source>
</evidence>
<name>A0A507DU53_9FUNG</name>
<dbReference type="GO" id="GO:0000398">
    <property type="term" value="P:mRNA splicing, via spliceosome"/>
    <property type="evidence" value="ECO:0007669"/>
    <property type="project" value="TreeGrafter"/>
</dbReference>
<dbReference type="SUPFAM" id="SSF54197">
    <property type="entry name" value="HIT-like"/>
    <property type="match status" value="1"/>
</dbReference>
<feature type="region of interest" description="Disordered" evidence="2">
    <location>
        <begin position="69"/>
        <end position="119"/>
    </location>
</feature>
<dbReference type="Pfam" id="PF04677">
    <property type="entry name" value="CwfJ_C_1"/>
    <property type="match status" value="1"/>
</dbReference>
<dbReference type="PANTHER" id="PTHR12072">
    <property type="entry name" value="CWF19, CELL CYCLE CONTROL PROTEIN"/>
    <property type="match status" value="1"/>
</dbReference>
<feature type="compositionally biased region" description="Basic and acidic residues" evidence="2">
    <location>
        <begin position="172"/>
        <end position="186"/>
    </location>
</feature>
<feature type="region of interest" description="Disordered" evidence="2">
    <location>
        <begin position="428"/>
        <end position="463"/>
    </location>
</feature>
<accession>A0A507DU53</accession>
<evidence type="ECO:0000256" key="2">
    <source>
        <dbReference type="SAM" id="MobiDB-lite"/>
    </source>
</evidence>
<evidence type="ECO:0000313" key="6">
    <source>
        <dbReference type="Proteomes" id="UP000318582"/>
    </source>
</evidence>
<reference evidence="5 6" key="1">
    <citation type="journal article" date="2019" name="Sci. Rep.">
        <title>Comparative genomics of chytrid fungi reveal insights into the obligate biotrophic and pathogenic lifestyle of Synchytrium endobioticum.</title>
        <authorList>
            <person name="van de Vossenberg B.T.L.H."/>
            <person name="Warris S."/>
            <person name="Nguyen H.D.T."/>
            <person name="van Gent-Pelzer M.P.E."/>
            <person name="Joly D.L."/>
            <person name="van de Geest H.C."/>
            <person name="Bonants P.J.M."/>
            <person name="Smith D.S."/>
            <person name="Levesque C.A."/>
            <person name="van der Lee T.A.J."/>
        </authorList>
    </citation>
    <scope>NUCLEOTIDE SEQUENCE [LARGE SCALE GENOMIC DNA]</scope>
    <source>
        <strain evidence="5 6">CBS 809.83</strain>
    </source>
</reference>
<protein>
    <recommendedName>
        <fullName evidence="7">Cwf19-like C-terminal domain-containing protein</fullName>
    </recommendedName>
</protein>
<dbReference type="STRING" id="109895.A0A507DU53"/>
<dbReference type="InterPro" id="IPR036265">
    <property type="entry name" value="HIT-like_sf"/>
</dbReference>
<feature type="compositionally biased region" description="Basic and acidic residues" evidence="2">
    <location>
        <begin position="450"/>
        <end position="463"/>
    </location>
</feature>
<evidence type="ECO:0008006" key="7">
    <source>
        <dbReference type="Google" id="ProtNLM"/>
    </source>
</evidence>
<dbReference type="InterPro" id="IPR006768">
    <property type="entry name" value="Cwf19-like_C_dom-1"/>
</dbReference>
<dbReference type="PANTHER" id="PTHR12072:SF5">
    <property type="entry name" value="CWF19-LIKE PROTEIN 2"/>
    <property type="match status" value="1"/>
</dbReference>
<feature type="domain" description="Cwf19-like C-terminal" evidence="4">
    <location>
        <begin position="536"/>
        <end position="658"/>
    </location>
</feature>
<dbReference type="AlphaFoldDB" id="A0A507DU53"/>
<feature type="region of interest" description="Disordered" evidence="2">
    <location>
        <begin position="161"/>
        <end position="186"/>
    </location>
</feature>
<feature type="region of interest" description="Disordered" evidence="2">
    <location>
        <begin position="300"/>
        <end position="368"/>
    </location>
</feature>
<dbReference type="InterPro" id="IPR006767">
    <property type="entry name" value="Cwf19-like_C_dom-2"/>
</dbReference>